<dbReference type="Proteomes" id="UP000283530">
    <property type="component" value="Unassembled WGS sequence"/>
</dbReference>
<dbReference type="PANTHER" id="PTHR31150">
    <property type="entry name" value="EXPRESSED PROTEIN"/>
    <property type="match status" value="1"/>
</dbReference>
<sequence>MKPEQDYGISEHTGVAGSSRFTIASTILLIFLISLLVLPMILRFKLRRVRFVVWPSGHMEQNQLQIVEIVPLIQMNLIGELIQAFHLHCQGDGIAGSSPMECLSEILYMVLHYPQVVKEAEAGPAESFQAPRWTPPVQKFNFEFATPSEGEPQFRWYSNVFCPSFGLSNALLTRFTAGAYAVSNSFGSPSPLSESWESSSKQPPSFMHRNFSSRRSFMSKPVYPLVYQNPVSDSEACGSVDETNCIVLAPNNKRSPMWSESPSSLDLKFHNTLTELQKMEASPDPSMSSRREGFQWRNASSNDMGFDGQNIDMTERLYLENVRLPYNPTDDQKCGLCGRLLVQKSPWSSYWIVRSGDMSIAGVRPCSHVFHAECLEQKTPKTQVHAPGPVCQKIANGA</sequence>
<accession>A0A443PM97</accession>
<dbReference type="EMBL" id="QPKB01000009">
    <property type="protein sequence ID" value="RWR91904.1"/>
    <property type="molecule type" value="Genomic_DNA"/>
</dbReference>
<dbReference type="SUPFAM" id="SSF57850">
    <property type="entry name" value="RING/U-box"/>
    <property type="match status" value="1"/>
</dbReference>
<dbReference type="AlphaFoldDB" id="A0A443PM97"/>
<dbReference type="InterPro" id="IPR013083">
    <property type="entry name" value="Znf_RING/FYVE/PHD"/>
</dbReference>
<dbReference type="Gene3D" id="3.30.40.10">
    <property type="entry name" value="Zinc/RING finger domain, C3HC4 (zinc finger)"/>
    <property type="match status" value="1"/>
</dbReference>
<reference evidence="2 3" key="1">
    <citation type="journal article" date="2019" name="Nat. Plants">
        <title>Stout camphor tree genome fills gaps in understanding of flowering plant genome evolution.</title>
        <authorList>
            <person name="Chaw S.M."/>
            <person name="Liu Y.C."/>
            <person name="Wu Y.W."/>
            <person name="Wang H.Y."/>
            <person name="Lin C.I."/>
            <person name="Wu C.S."/>
            <person name="Ke H.M."/>
            <person name="Chang L.Y."/>
            <person name="Hsu C.Y."/>
            <person name="Yang H.T."/>
            <person name="Sudianto E."/>
            <person name="Hsu M.H."/>
            <person name="Wu K.P."/>
            <person name="Wang L.N."/>
            <person name="Leebens-Mack J.H."/>
            <person name="Tsai I.J."/>
        </authorList>
    </citation>
    <scope>NUCLEOTIDE SEQUENCE [LARGE SCALE GENOMIC DNA]</scope>
    <source>
        <strain evidence="3">cv. Chaw 1501</strain>
        <tissue evidence="2">Young leaves</tissue>
    </source>
</reference>
<dbReference type="PANTHER" id="PTHR31150:SF2">
    <property type="entry name" value="RING_U-BOX SUPERFAMILY PROTEIN"/>
    <property type="match status" value="1"/>
</dbReference>
<protein>
    <submittedName>
        <fullName evidence="2">Zinc finger protein</fullName>
    </submittedName>
</protein>
<feature type="transmembrane region" description="Helical" evidence="1">
    <location>
        <begin position="20"/>
        <end position="42"/>
    </location>
</feature>
<keyword evidence="1" id="KW-0472">Membrane</keyword>
<keyword evidence="1" id="KW-1133">Transmembrane helix</keyword>
<organism evidence="2 3">
    <name type="scientific">Cinnamomum micranthum f. kanehirae</name>
    <dbReference type="NCBI Taxonomy" id="337451"/>
    <lineage>
        <taxon>Eukaryota</taxon>
        <taxon>Viridiplantae</taxon>
        <taxon>Streptophyta</taxon>
        <taxon>Embryophyta</taxon>
        <taxon>Tracheophyta</taxon>
        <taxon>Spermatophyta</taxon>
        <taxon>Magnoliopsida</taxon>
        <taxon>Magnoliidae</taxon>
        <taxon>Laurales</taxon>
        <taxon>Lauraceae</taxon>
        <taxon>Cinnamomum</taxon>
    </lineage>
</organism>
<comment type="caution">
    <text evidence="2">The sequence shown here is derived from an EMBL/GenBank/DDBJ whole genome shotgun (WGS) entry which is preliminary data.</text>
</comment>
<name>A0A443PM97_9MAGN</name>
<evidence type="ECO:0000256" key="1">
    <source>
        <dbReference type="SAM" id="Phobius"/>
    </source>
</evidence>
<keyword evidence="3" id="KW-1185">Reference proteome</keyword>
<proteinExistence type="predicted"/>
<evidence type="ECO:0000313" key="2">
    <source>
        <dbReference type="EMBL" id="RWR91904.1"/>
    </source>
</evidence>
<keyword evidence="1" id="KW-0812">Transmembrane</keyword>
<evidence type="ECO:0000313" key="3">
    <source>
        <dbReference type="Proteomes" id="UP000283530"/>
    </source>
</evidence>
<dbReference type="OrthoDB" id="755409at2759"/>
<gene>
    <name evidence="2" type="ORF">CKAN_02108200</name>
</gene>